<keyword evidence="3 6" id="KW-0812">Transmembrane</keyword>
<dbReference type="Proteomes" id="UP001597033">
    <property type="component" value="Unassembled WGS sequence"/>
</dbReference>
<dbReference type="SUPFAM" id="SSF103473">
    <property type="entry name" value="MFS general substrate transporter"/>
    <property type="match status" value="1"/>
</dbReference>
<accession>A0ABW3M0L4</accession>
<feature type="transmembrane region" description="Helical" evidence="6">
    <location>
        <begin position="378"/>
        <end position="395"/>
    </location>
</feature>
<feature type="transmembrane region" description="Helical" evidence="6">
    <location>
        <begin position="24"/>
        <end position="45"/>
    </location>
</feature>
<dbReference type="PROSITE" id="PS50850">
    <property type="entry name" value="MFS"/>
    <property type="match status" value="1"/>
</dbReference>
<feature type="transmembrane region" description="Helical" evidence="6">
    <location>
        <begin position="221"/>
        <end position="245"/>
    </location>
</feature>
<feature type="transmembrane region" description="Helical" evidence="6">
    <location>
        <begin position="91"/>
        <end position="110"/>
    </location>
</feature>
<feature type="transmembrane region" description="Helical" evidence="6">
    <location>
        <begin position="257"/>
        <end position="281"/>
    </location>
</feature>
<dbReference type="InterPro" id="IPR020846">
    <property type="entry name" value="MFS_dom"/>
</dbReference>
<gene>
    <name evidence="8" type="ORF">ACFQ2N_15935</name>
</gene>
<reference evidence="9" key="1">
    <citation type="journal article" date="2019" name="Int. J. Syst. Evol. Microbiol.">
        <title>The Global Catalogue of Microorganisms (GCM) 10K type strain sequencing project: providing services to taxonomists for standard genome sequencing and annotation.</title>
        <authorList>
            <consortium name="The Broad Institute Genomics Platform"/>
            <consortium name="The Broad Institute Genome Sequencing Center for Infectious Disease"/>
            <person name="Wu L."/>
            <person name="Ma J."/>
        </authorList>
    </citation>
    <scope>NUCLEOTIDE SEQUENCE [LARGE SCALE GENOMIC DNA]</scope>
    <source>
        <strain evidence="9">CCUG 55854</strain>
    </source>
</reference>
<evidence type="ECO:0000256" key="2">
    <source>
        <dbReference type="ARBA" id="ARBA00022475"/>
    </source>
</evidence>
<feature type="transmembrane region" description="Helical" evidence="6">
    <location>
        <begin position="65"/>
        <end position="84"/>
    </location>
</feature>
<evidence type="ECO:0000259" key="7">
    <source>
        <dbReference type="PROSITE" id="PS50850"/>
    </source>
</evidence>
<dbReference type="InterPro" id="IPR050189">
    <property type="entry name" value="MFS_Efflux_Transporters"/>
</dbReference>
<comment type="caution">
    <text evidence="8">The sequence shown here is derived from an EMBL/GenBank/DDBJ whole genome shotgun (WGS) entry which is preliminary data.</text>
</comment>
<comment type="subcellular location">
    <subcellularLocation>
        <location evidence="1">Cell membrane</location>
        <topology evidence="1">Multi-pass membrane protein</topology>
    </subcellularLocation>
</comment>
<keyword evidence="2" id="KW-1003">Cell membrane</keyword>
<keyword evidence="4 6" id="KW-1133">Transmembrane helix</keyword>
<evidence type="ECO:0000256" key="5">
    <source>
        <dbReference type="ARBA" id="ARBA00023136"/>
    </source>
</evidence>
<evidence type="ECO:0000256" key="4">
    <source>
        <dbReference type="ARBA" id="ARBA00022989"/>
    </source>
</evidence>
<dbReference type="Gene3D" id="1.20.1250.20">
    <property type="entry name" value="MFS general substrate transporter like domains"/>
    <property type="match status" value="2"/>
</dbReference>
<dbReference type="InterPro" id="IPR036259">
    <property type="entry name" value="MFS_trans_sf"/>
</dbReference>
<dbReference type="RefSeq" id="WP_162378254.1">
    <property type="nucleotide sequence ID" value="NZ_JBHTKN010000015.1"/>
</dbReference>
<evidence type="ECO:0000256" key="1">
    <source>
        <dbReference type="ARBA" id="ARBA00004651"/>
    </source>
</evidence>
<organism evidence="8 9">
    <name type="scientific">Pseudoxanthomonas kaohsiungensis</name>
    <dbReference type="NCBI Taxonomy" id="283923"/>
    <lineage>
        <taxon>Bacteria</taxon>
        <taxon>Pseudomonadati</taxon>
        <taxon>Pseudomonadota</taxon>
        <taxon>Gammaproteobacteria</taxon>
        <taxon>Lysobacterales</taxon>
        <taxon>Lysobacteraceae</taxon>
        <taxon>Pseudoxanthomonas</taxon>
    </lineage>
</organism>
<feature type="transmembrane region" description="Helical" evidence="6">
    <location>
        <begin position="313"/>
        <end position="330"/>
    </location>
</feature>
<keyword evidence="9" id="KW-1185">Reference proteome</keyword>
<dbReference type="Pfam" id="PF07690">
    <property type="entry name" value="MFS_1"/>
    <property type="match status" value="1"/>
</dbReference>
<proteinExistence type="predicted"/>
<name>A0ABW3M0L4_9GAMM</name>
<protein>
    <submittedName>
        <fullName evidence="8">MFS transporter</fullName>
    </submittedName>
</protein>
<keyword evidence="5 6" id="KW-0472">Membrane</keyword>
<feature type="transmembrane region" description="Helical" evidence="6">
    <location>
        <begin position="150"/>
        <end position="171"/>
    </location>
</feature>
<evidence type="ECO:0000256" key="3">
    <source>
        <dbReference type="ARBA" id="ARBA00022692"/>
    </source>
</evidence>
<feature type="domain" description="Major facilitator superfamily (MFS) profile" evidence="7">
    <location>
        <begin position="25"/>
        <end position="400"/>
    </location>
</feature>
<dbReference type="PANTHER" id="PTHR43124">
    <property type="entry name" value="PURINE EFFLUX PUMP PBUE"/>
    <property type="match status" value="1"/>
</dbReference>
<feature type="transmembrane region" description="Helical" evidence="6">
    <location>
        <begin position="177"/>
        <end position="200"/>
    </location>
</feature>
<dbReference type="PANTHER" id="PTHR43124:SF3">
    <property type="entry name" value="CHLORAMPHENICOL EFFLUX PUMP RV0191"/>
    <property type="match status" value="1"/>
</dbReference>
<dbReference type="InterPro" id="IPR011701">
    <property type="entry name" value="MFS"/>
</dbReference>
<evidence type="ECO:0000313" key="8">
    <source>
        <dbReference type="EMBL" id="MFD1043842.1"/>
    </source>
</evidence>
<evidence type="ECO:0000313" key="9">
    <source>
        <dbReference type="Proteomes" id="UP001597033"/>
    </source>
</evidence>
<feature type="transmembrane region" description="Helical" evidence="6">
    <location>
        <begin position="116"/>
        <end position="138"/>
    </location>
</feature>
<dbReference type="CDD" id="cd17324">
    <property type="entry name" value="MFS_NepI_like"/>
    <property type="match status" value="1"/>
</dbReference>
<feature type="transmembrane region" description="Helical" evidence="6">
    <location>
        <begin position="351"/>
        <end position="372"/>
    </location>
</feature>
<sequence length="409" mass="42246">MSVSLPAAPAAAPPLPISRGRYTLILAALTLGGFAIGTSEFAGMGLMPNMAAELGVSEPQVGHLISAYALGVVVGAPLLAVLGGAMKRKTLLLALMGFYALGNLASALGPDYGSLLLFRFIAGLPHGAYFGVAALTAVSISRPEARGRAVSLVMLGLTLAILVGTPLATWMGQLASWRWTFAAVSLVSLVTVSLIAFALPHAVDTGARERPLDELRAFNRLPVWHALLIGAIGFAGMFSVFSYLAPTMVQVTGVAPAWIPLGVAGFGLGGVIGNILGGWLFDRLQFRAVPVVLGWAVAMLLLFPLAAHWPWSLLLATVCIGMMGALGPILQSHLMDVADGAQTLAAASHHAAFNTANALGPWLGGMAITAGFGWTSTGYVGAATAVAGLAIYAWAARSLSRRQRTCPTV</sequence>
<evidence type="ECO:0000256" key="6">
    <source>
        <dbReference type="SAM" id="Phobius"/>
    </source>
</evidence>
<feature type="transmembrane region" description="Helical" evidence="6">
    <location>
        <begin position="288"/>
        <end position="307"/>
    </location>
</feature>
<dbReference type="EMBL" id="JBHTKN010000015">
    <property type="protein sequence ID" value="MFD1043842.1"/>
    <property type="molecule type" value="Genomic_DNA"/>
</dbReference>